<dbReference type="InterPro" id="IPR039361">
    <property type="entry name" value="Cyclin"/>
</dbReference>
<dbReference type="AlphaFoldDB" id="A0AA88W730"/>
<sequence length="365" mass="41919">ALISSSQKKKMASDYPMLGLYCEEERFEEDLECGFGFQEEERSQSCNLLLQERDLSWEDDELVNLLSKEKQTHLGERDLDSNGLLMVARKESLGWILRVCGHYGFVALTAVLAVNYFDRFISSLCFQRDKPWMSQLAAVACLSLAAKVEETQVPLLLDLQVEESRFVFESKTIQRMELLVLSTLRWKMNPVTPLSFLDHIVRRLGLKTHQHWEFLWKCERLLLSVITDSRVVCYLPSVLATATMFLVMKEVDPCHALEYQNQLMCILKISQEKVDDCYKLVLELSDTNGYKQEQTHKRKYWSRPGSPNGVIDAYFSCNSSNDSWAVASSVSSSPERQFKKSRAQDPHMRLAPLNRVSVGVLNILP</sequence>
<accession>A0AA88W730</accession>
<dbReference type="Gene3D" id="1.10.472.10">
    <property type="entry name" value="Cyclin-like"/>
    <property type="match status" value="2"/>
</dbReference>
<dbReference type="GO" id="GO:0010444">
    <property type="term" value="P:guard mother cell differentiation"/>
    <property type="evidence" value="ECO:0007669"/>
    <property type="project" value="UniProtKB-ARBA"/>
</dbReference>
<evidence type="ECO:0000256" key="1">
    <source>
        <dbReference type="ARBA" id="ARBA00009065"/>
    </source>
</evidence>
<evidence type="ECO:0000313" key="9">
    <source>
        <dbReference type="EMBL" id="KAK3022311.1"/>
    </source>
</evidence>
<organism evidence="9 10">
    <name type="scientific">Escallonia herrerae</name>
    <dbReference type="NCBI Taxonomy" id="1293975"/>
    <lineage>
        <taxon>Eukaryota</taxon>
        <taxon>Viridiplantae</taxon>
        <taxon>Streptophyta</taxon>
        <taxon>Embryophyta</taxon>
        <taxon>Tracheophyta</taxon>
        <taxon>Spermatophyta</taxon>
        <taxon>Magnoliopsida</taxon>
        <taxon>eudicotyledons</taxon>
        <taxon>Gunneridae</taxon>
        <taxon>Pentapetalae</taxon>
        <taxon>asterids</taxon>
        <taxon>campanulids</taxon>
        <taxon>Escalloniales</taxon>
        <taxon>Escalloniaceae</taxon>
        <taxon>Escallonia</taxon>
    </lineage>
</organism>
<feature type="non-terminal residue" evidence="9">
    <location>
        <position position="1"/>
    </location>
</feature>
<dbReference type="FunFam" id="1.10.472.10:FF:000070">
    <property type="entry name" value="CYCLIN D32"/>
    <property type="match status" value="1"/>
</dbReference>
<dbReference type="SMART" id="SM00385">
    <property type="entry name" value="CYCLIN"/>
    <property type="match status" value="2"/>
</dbReference>
<dbReference type="CDD" id="cd20544">
    <property type="entry name" value="CYCLIN_AtCycD-like_rpt2"/>
    <property type="match status" value="1"/>
</dbReference>
<protein>
    <recommendedName>
        <fullName evidence="11">Cyclin D3</fullName>
    </recommendedName>
</protein>
<dbReference type="Pfam" id="PF02984">
    <property type="entry name" value="Cyclin_C"/>
    <property type="match status" value="1"/>
</dbReference>
<keyword evidence="2" id="KW-0132">Cell division</keyword>
<evidence type="ECO:0000256" key="5">
    <source>
        <dbReference type="RuleBase" id="RU000383"/>
    </source>
</evidence>
<name>A0AA88W730_9ASTE</name>
<dbReference type="InterPro" id="IPR048258">
    <property type="entry name" value="Cyclins_cyclin-box"/>
</dbReference>
<keyword evidence="6" id="KW-0812">Transmembrane</keyword>
<evidence type="ECO:0008006" key="11">
    <source>
        <dbReference type="Google" id="ProtNLM"/>
    </source>
</evidence>
<dbReference type="InterPro" id="IPR013763">
    <property type="entry name" value="Cyclin-like_dom"/>
</dbReference>
<evidence type="ECO:0000259" key="7">
    <source>
        <dbReference type="SMART" id="SM00385"/>
    </source>
</evidence>
<dbReference type="Pfam" id="PF00134">
    <property type="entry name" value="Cyclin_N"/>
    <property type="match status" value="1"/>
</dbReference>
<dbReference type="PROSITE" id="PS00292">
    <property type="entry name" value="CYCLINS"/>
    <property type="match status" value="1"/>
</dbReference>
<dbReference type="GO" id="GO:0048316">
    <property type="term" value="P:seed development"/>
    <property type="evidence" value="ECO:0007669"/>
    <property type="project" value="UniProtKB-ARBA"/>
</dbReference>
<feature type="domain" description="Cyclin-like" evidence="7">
    <location>
        <begin position="94"/>
        <end position="182"/>
    </location>
</feature>
<comment type="caution">
    <text evidence="9">The sequence shown here is derived from an EMBL/GenBank/DDBJ whole genome shotgun (WGS) entry which is preliminary data.</text>
</comment>
<dbReference type="CDD" id="cd20543">
    <property type="entry name" value="CYCLIN_AtCycD-like_rpt1"/>
    <property type="match status" value="1"/>
</dbReference>
<dbReference type="InterPro" id="IPR004367">
    <property type="entry name" value="Cyclin_C-dom"/>
</dbReference>
<keyword evidence="3 5" id="KW-0195">Cyclin</keyword>
<evidence type="ECO:0000256" key="2">
    <source>
        <dbReference type="ARBA" id="ARBA00022618"/>
    </source>
</evidence>
<evidence type="ECO:0000259" key="8">
    <source>
        <dbReference type="SMART" id="SM01332"/>
    </source>
</evidence>
<evidence type="ECO:0000256" key="6">
    <source>
        <dbReference type="SAM" id="Phobius"/>
    </source>
</evidence>
<dbReference type="PANTHER" id="PTHR10177">
    <property type="entry name" value="CYCLINS"/>
    <property type="match status" value="1"/>
</dbReference>
<dbReference type="GO" id="GO:0051301">
    <property type="term" value="P:cell division"/>
    <property type="evidence" value="ECO:0007669"/>
    <property type="project" value="UniProtKB-KW"/>
</dbReference>
<evidence type="ECO:0000256" key="4">
    <source>
        <dbReference type="ARBA" id="ARBA00023306"/>
    </source>
</evidence>
<keyword evidence="4" id="KW-0131">Cell cycle</keyword>
<feature type="transmembrane region" description="Helical" evidence="6">
    <location>
        <begin position="95"/>
        <end position="117"/>
    </location>
</feature>
<reference evidence="9" key="1">
    <citation type="submission" date="2022-12" db="EMBL/GenBank/DDBJ databases">
        <title>Draft genome assemblies for two species of Escallonia (Escalloniales).</title>
        <authorList>
            <person name="Chanderbali A."/>
            <person name="Dervinis C."/>
            <person name="Anghel I."/>
            <person name="Soltis D."/>
            <person name="Soltis P."/>
            <person name="Zapata F."/>
        </authorList>
    </citation>
    <scope>NUCLEOTIDE SEQUENCE</scope>
    <source>
        <strain evidence="9">UCBG64.0493</strain>
        <tissue evidence="9">Leaf</tissue>
    </source>
</reference>
<feature type="domain" description="Cyclin C-terminal" evidence="8">
    <location>
        <begin position="191"/>
        <end position="319"/>
    </location>
</feature>
<dbReference type="EMBL" id="JAVXUP010000718">
    <property type="protein sequence ID" value="KAK3022311.1"/>
    <property type="molecule type" value="Genomic_DNA"/>
</dbReference>
<evidence type="ECO:0000256" key="3">
    <source>
        <dbReference type="ARBA" id="ARBA00023127"/>
    </source>
</evidence>
<dbReference type="Proteomes" id="UP001188597">
    <property type="component" value="Unassembled WGS sequence"/>
</dbReference>
<keyword evidence="10" id="KW-1185">Reference proteome</keyword>
<evidence type="ECO:0000313" key="10">
    <source>
        <dbReference type="Proteomes" id="UP001188597"/>
    </source>
</evidence>
<dbReference type="FunFam" id="1.10.472.10:FF:000074">
    <property type="entry name" value="D3-type cyclin"/>
    <property type="match status" value="1"/>
</dbReference>
<keyword evidence="6" id="KW-0472">Membrane</keyword>
<dbReference type="InterPro" id="IPR006671">
    <property type="entry name" value="Cyclin_N"/>
</dbReference>
<feature type="domain" description="Cyclin-like" evidence="7">
    <location>
        <begin position="195"/>
        <end position="283"/>
    </location>
</feature>
<proteinExistence type="inferred from homology"/>
<dbReference type="SUPFAM" id="SSF47954">
    <property type="entry name" value="Cyclin-like"/>
    <property type="match status" value="2"/>
</dbReference>
<keyword evidence="6" id="KW-1133">Transmembrane helix</keyword>
<comment type="similarity">
    <text evidence="1">Belongs to the cyclin family. Cyclin D subfamily.</text>
</comment>
<gene>
    <name evidence="9" type="ORF">RJ639_046169</name>
</gene>
<dbReference type="SMART" id="SM01332">
    <property type="entry name" value="Cyclin_C"/>
    <property type="match status" value="1"/>
</dbReference>
<dbReference type="InterPro" id="IPR036915">
    <property type="entry name" value="Cyclin-like_sf"/>
</dbReference>